<comment type="caution">
    <text evidence="1">The sequence shown here is derived from an EMBL/GenBank/DDBJ whole genome shotgun (WGS) entry which is preliminary data.</text>
</comment>
<gene>
    <name evidence="1" type="ORF">PITC_009260</name>
</gene>
<dbReference type="Proteomes" id="UP000030104">
    <property type="component" value="Unassembled WGS sequence"/>
</dbReference>
<organism evidence="1 2">
    <name type="scientific">Penicillium italicum</name>
    <name type="common">Blue mold</name>
    <dbReference type="NCBI Taxonomy" id="40296"/>
    <lineage>
        <taxon>Eukaryota</taxon>
        <taxon>Fungi</taxon>
        <taxon>Dikarya</taxon>
        <taxon>Ascomycota</taxon>
        <taxon>Pezizomycotina</taxon>
        <taxon>Eurotiomycetes</taxon>
        <taxon>Eurotiomycetidae</taxon>
        <taxon>Eurotiales</taxon>
        <taxon>Aspergillaceae</taxon>
        <taxon>Penicillium</taxon>
    </lineage>
</organism>
<keyword evidence="2" id="KW-1185">Reference proteome</keyword>
<evidence type="ECO:0000313" key="1">
    <source>
        <dbReference type="EMBL" id="KGO67475.1"/>
    </source>
</evidence>
<dbReference type="EMBL" id="JQGA01001283">
    <property type="protein sequence ID" value="KGO67475.1"/>
    <property type="molecule type" value="Genomic_DNA"/>
</dbReference>
<name>A0A0A2KT03_PENIT</name>
<dbReference type="HOGENOM" id="CLU_2850409_0_0_1"/>
<proteinExistence type="predicted"/>
<accession>A0A0A2KT03</accession>
<evidence type="ECO:0000313" key="2">
    <source>
        <dbReference type="Proteomes" id="UP000030104"/>
    </source>
</evidence>
<sequence>MCIQSSYLRRYLNLDSSEDEQNLLDMLSDGPDDWRVTIFYFASFRLMDRMLYCLNIYIKNRWRCA</sequence>
<dbReference type="AlphaFoldDB" id="A0A0A2KT03"/>
<protein>
    <submittedName>
        <fullName evidence="1">Uncharacterized protein</fullName>
    </submittedName>
</protein>
<reference evidence="1 2" key="1">
    <citation type="journal article" date="2015" name="Mol. Plant Microbe Interact.">
        <title>Genome, transcriptome, and functional analyses of Penicillium expansum provide new insights into secondary metabolism and pathogenicity.</title>
        <authorList>
            <person name="Ballester A.R."/>
            <person name="Marcet-Houben M."/>
            <person name="Levin E."/>
            <person name="Sela N."/>
            <person name="Selma-Lazaro C."/>
            <person name="Carmona L."/>
            <person name="Wisniewski M."/>
            <person name="Droby S."/>
            <person name="Gonzalez-Candelas L."/>
            <person name="Gabaldon T."/>
        </authorList>
    </citation>
    <scope>NUCLEOTIDE SEQUENCE [LARGE SCALE GENOMIC DNA]</scope>
    <source>
        <strain evidence="1 2">PHI-1</strain>
    </source>
</reference>